<evidence type="ECO:0000313" key="4">
    <source>
        <dbReference type="EMBL" id="QTQ11281.1"/>
    </source>
</evidence>
<sequence length="449" mass="50380">MIKKKRIYICTFFLWLLAAGAFGKEFFLNNKIPVYVKENRSNRLVSVYLIVEGGTALLPPEYSGLEMALFRMMRSGSKKYSHEYIQDLLYKTHADFFGFAQTEGAGLGIECLDYYLDDLLPVFADGFLNPLFDEAEYDTMKKEYAQRLQATLNSPSSLAFYTALENIYADHPYKTRASATALSIENITVENMKELHKKTLDARRIFVVVVGNVKAKKIVKKLNSMLGSEISPLSEQKFYPPEISPVDVSGKNIVIRHPAAAGTGFMYGCFDSPPIDSEDYIPACIASDMMSDVLYQVVREEHGACYTPSSFILSSKAPFGVISLYRVSDPENIVGYVEEAEKIMEEGNIIVGRNPDSSFIFEPMEAHLESYKNIYINQKYADQKTNSGVAGSIGKSLLQFGDAVSAGRLAQKAESVTYEQIMHVFKKYFLQNKRWFCVVGPGADGDVRF</sequence>
<dbReference type="Gene3D" id="3.30.830.10">
    <property type="entry name" value="Metalloenzyme, LuxS/M16 peptidase-like"/>
    <property type="match status" value="2"/>
</dbReference>
<evidence type="ECO:0000256" key="1">
    <source>
        <dbReference type="ARBA" id="ARBA00007261"/>
    </source>
</evidence>
<dbReference type="PANTHER" id="PTHR11851:SF49">
    <property type="entry name" value="MITOCHONDRIAL-PROCESSING PEPTIDASE SUBUNIT ALPHA"/>
    <property type="match status" value="1"/>
</dbReference>
<dbReference type="SUPFAM" id="SSF63411">
    <property type="entry name" value="LuxS/MPP-like metallohydrolase"/>
    <property type="match status" value="2"/>
</dbReference>
<dbReference type="Pfam" id="PF00675">
    <property type="entry name" value="Peptidase_M16"/>
    <property type="match status" value="1"/>
</dbReference>
<feature type="domain" description="Peptidase M16 C-terminal" evidence="3">
    <location>
        <begin position="186"/>
        <end position="345"/>
    </location>
</feature>
<reference evidence="4" key="1">
    <citation type="submission" date="2020-05" db="EMBL/GenBank/DDBJ databases">
        <authorList>
            <person name="Zeng H."/>
            <person name="Chan Y.K."/>
            <person name="Watt R.M."/>
        </authorList>
    </citation>
    <scope>NUCLEOTIDE SEQUENCE</scope>
    <source>
        <strain evidence="4">ATCC 700773</strain>
    </source>
</reference>
<dbReference type="RefSeq" id="WP_210118076.1">
    <property type="nucleotide sequence ID" value="NZ_CP054257.1"/>
</dbReference>
<dbReference type="GO" id="GO:0046872">
    <property type="term" value="F:metal ion binding"/>
    <property type="evidence" value="ECO:0007669"/>
    <property type="project" value="InterPro"/>
</dbReference>
<dbReference type="AlphaFoldDB" id="A0A975IBR3"/>
<feature type="domain" description="Peptidase M16 N-terminal" evidence="2">
    <location>
        <begin position="36"/>
        <end position="174"/>
    </location>
</feature>
<protein>
    <submittedName>
        <fullName evidence="4">Insulinase family protein</fullName>
    </submittedName>
</protein>
<dbReference type="PANTHER" id="PTHR11851">
    <property type="entry name" value="METALLOPROTEASE"/>
    <property type="match status" value="1"/>
</dbReference>
<evidence type="ECO:0000259" key="2">
    <source>
        <dbReference type="Pfam" id="PF00675"/>
    </source>
</evidence>
<dbReference type="Proteomes" id="UP000671995">
    <property type="component" value="Chromosome"/>
</dbReference>
<dbReference type="Pfam" id="PF05193">
    <property type="entry name" value="Peptidase_M16_C"/>
    <property type="match status" value="1"/>
</dbReference>
<evidence type="ECO:0000259" key="3">
    <source>
        <dbReference type="Pfam" id="PF05193"/>
    </source>
</evidence>
<dbReference type="InterPro" id="IPR050361">
    <property type="entry name" value="MPP/UQCRC_Complex"/>
</dbReference>
<evidence type="ECO:0000313" key="5">
    <source>
        <dbReference type="Proteomes" id="UP000671995"/>
    </source>
</evidence>
<proteinExistence type="inferred from homology"/>
<accession>A0A975IBR3</accession>
<dbReference type="InterPro" id="IPR011765">
    <property type="entry name" value="Pept_M16_N"/>
</dbReference>
<organism evidence="4 5">
    <name type="scientific">Treponema parvum</name>
    <dbReference type="NCBI Taxonomy" id="138851"/>
    <lineage>
        <taxon>Bacteria</taxon>
        <taxon>Pseudomonadati</taxon>
        <taxon>Spirochaetota</taxon>
        <taxon>Spirochaetia</taxon>
        <taxon>Spirochaetales</taxon>
        <taxon>Treponemataceae</taxon>
        <taxon>Treponema</taxon>
    </lineage>
</organism>
<gene>
    <name evidence="4" type="ORF">HRI96_03160</name>
</gene>
<reference evidence="4" key="2">
    <citation type="journal article" date="2021" name="Microbiol. Resour. Announc.">
        <title>Complete Genome Sequences of Three Human Oral Treponema parvum Isolates.</title>
        <authorList>
            <person name="Zeng H."/>
            <person name="Watt R.M."/>
        </authorList>
    </citation>
    <scope>NUCLEOTIDE SEQUENCE</scope>
    <source>
        <strain evidence="4">ATCC 700773</strain>
    </source>
</reference>
<dbReference type="InterPro" id="IPR007863">
    <property type="entry name" value="Peptidase_M16_C"/>
</dbReference>
<dbReference type="EMBL" id="CP054257">
    <property type="protein sequence ID" value="QTQ11281.1"/>
    <property type="molecule type" value="Genomic_DNA"/>
</dbReference>
<comment type="similarity">
    <text evidence="1">Belongs to the peptidase M16 family.</text>
</comment>
<dbReference type="InterPro" id="IPR011249">
    <property type="entry name" value="Metalloenz_LuxS/M16"/>
</dbReference>
<name>A0A975IBR3_9SPIR</name>